<feature type="transmembrane region" description="Helical" evidence="6">
    <location>
        <begin position="160"/>
        <end position="180"/>
    </location>
</feature>
<feature type="compositionally biased region" description="Basic and acidic residues" evidence="5">
    <location>
        <begin position="751"/>
        <end position="784"/>
    </location>
</feature>
<evidence type="ECO:0000256" key="1">
    <source>
        <dbReference type="ARBA" id="ARBA00004167"/>
    </source>
</evidence>
<keyword evidence="3 6" id="KW-1133">Transmembrane helix</keyword>
<evidence type="ECO:0000313" key="7">
    <source>
        <dbReference type="EMBL" id="QDU81365.1"/>
    </source>
</evidence>
<feature type="compositionally biased region" description="Basic and acidic residues" evidence="5">
    <location>
        <begin position="874"/>
        <end position="887"/>
    </location>
</feature>
<feature type="transmembrane region" description="Helical" evidence="6">
    <location>
        <begin position="35"/>
        <end position="61"/>
    </location>
</feature>
<dbReference type="GO" id="GO:0016020">
    <property type="term" value="C:membrane"/>
    <property type="evidence" value="ECO:0007669"/>
    <property type="project" value="UniProtKB-SubCell"/>
</dbReference>
<evidence type="ECO:0000256" key="5">
    <source>
        <dbReference type="SAM" id="MobiDB-lite"/>
    </source>
</evidence>
<organism evidence="7 8">
    <name type="scientific">Polystyrenella longa</name>
    <dbReference type="NCBI Taxonomy" id="2528007"/>
    <lineage>
        <taxon>Bacteria</taxon>
        <taxon>Pseudomonadati</taxon>
        <taxon>Planctomycetota</taxon>
        <taxon>Planctomycetia</taxon>
        <taxon>Planctomycetales</taxon>
        <taxon>Planctomycetaceae</taxon>
        <taxon>Polystyrenella</taxon>
    </lineage>
</organism>
<evidence type="ECO:0000256" key="3">
    <source>
        <dbReference type="ARBA" id="ARBA00022989"/>
    </source>
</evidence>
<feature type="compositionally biased region" description="Polar residues" evidence="5">
    <location>
        <begin position="962"/>
        <end position="988"/>
    </location>
</feature>
<dbReference type="GO" id="GO:0071944">
    <property type="term" value="C:cell periphery"/>
    <property type="evidence" value="ECO:0007669"/>
    <property type="project" value="UniProtKB-ARBA"/>
</dbReference>
<dbReference type="Proteomes" id="UP000317178">
    <property type="component" value="Chromosome"/>
</dbReference>
<feature type="compositionally biased region" description="Basic and acidic residues" evidence="5">
    <location>
        <begin position="802"/>
        <end position="831"/>
    </location>
</feature>
<accession>A0A518CQ75</accession>
<evidence type="ECO:0000256" key="2">
    <source>
        <dbReference type="ARBA" id="ARBA00022692"/>
    </source>
</evidence>
<feature type="compositionally biased region" description="Polar residues" evidence="5">
    <location>
        <begin position="1345"/>
        <end position="1355"/>
    </location>
</feature>
<feature type="compositionally biased region" description="Polar residues" evidence="5">
    <location>
        <begin position="995"/>
        <end position="1021"/>
    </location>
</feature>
<proteinExistence type="predicted"/>
<comment type="subcellular location">
    <subcellularLocation>
        <location evidence="1">Membrane</location>
        <topology evidence="1">Single-pass membrane protein</topology>
    </subcellularLocation>
</comment>
<feature type="compositionally biased region" description="Low complexity" evidence="5">
    <location>
        <begin position="1139"/>
        <end position="1157"/>
    </location>
</feature>
<feature type="compositionally biased region" description="Low complexity" evidence="5">
    <location>
        <begin position="655"/>
        <end position="668"/>
    </location>
</feature>
<evidence type="ECO:0000256" key="4">
    <source>
        <dbReference type="ARBA" id="ARBA00023136"/>
    </source>
</evidence>
<feature type="compositionally biased region" description="Polar residues" evidence="5">
    <location>
        <begin position="672"/>
        <end position="692"/>
    </location>
</feature>
<feature type="compositionally biased region" description="Low complexity" evidence="5">
    <location>
        <begin position="562"/>
        <end position="609"/>
    </location>
</feature>
<keyword evidence="2 6" id="KW-0812">Transmembrane</keyword>
<feature type="compositionally biased region" description="Polar residues" evidence="5">
    <location>
        <begin position="851"/>
        <end position="871"/>
    </location>
</feature>
<gene>
    <name evidence="7" type="ORF">Pla110_31060</name>
</gene>
<feature type="region of interest" description="Disordered" evidence="5">
    <location>
        <begin position="513"/>
        <end position="1232"/>
    </location>
</feature>
<feature type="compositionally biased region" description="Polar residues" evidence="5">
    <location>
        <begin position="717"/>
        <end position="728"/>
    </location>
</feature>
<feature type="compositionally biased region" description="Low complexity" evidence="5">
    <location>
        <begin position="1189"/>
        <end position="1200"/>
    </location>
</feature>
<feature type="compositionally biased region" description="Polar residues" evidence="5">
    <location>
        <begin position="700"/>
        <end position="709"/>
    </location>
</feature>
<dbReference type="OrthoDB" id="257350at2"/>
<evidence type="ECO:0000313" key="8">
    <source>
        <dbReference type="Proteomes" id="UP000317178"/>
    </source>
</evidence>
<dbReference type="PANTHER" id="PTHR15549">
    <property type="entry name" value="PAIRED IMMUNOGLOBULIN-LIKE TYPE 2 RECEPTOR"/>
    <property type="match status" value="1"/>
</dbReference>
<dbReference type="KEGG" id="plon:Pla110_31060"/>
<feature type="compositionally biased region" description="Polar residues" evidence="5">
    <location>
        <begin position="907"/>
        <end position="930"/>
    </location>
</feature>
<keyword evidence="4 6" id="KW-0472">Membrane</keyword>
<feature type="compositionally biased region" description="Low complexity" evidence="5">
    <location>
        <begin position="1057"/>
        <end position="1072"/>
    </location>
</feature>
<evidence type="ECO:0000256" key="6">
    <source>
        <dbReference type="SAM" id="Phobius"/>
    </source>
</evidence>
<protein>
    <recommendedName>
        <fullName evidence="9">Immunoglobulin G-binding protein A</fullName>
    </recommendedName>
</protein>
<dbReference type="EMBL" id="CP036281">
    <property type="protein sequence ID" value="QDU81365.1"/>
    <property type="molecule type" value="Genomic_DNA"/>
</dbReference>
<feature type="region of interest" description="Disordered" evidence="5">
    <location>
        <begin position="1274"/>
        <end position="1293"/>
    </location>
</feature>
<name>A0A518CQ75_9PLAN</name>
<feature type="compositionally biased region" description="Basic and acidic residues" evidence="5">
    <location>
        <begin position="943"/>
        <end position="961"/>
    </location>
</feature>
<feature type="compositionally biased region" description="Polar residues" evidence="5">
    <location>
        <begin position="833"/>
        <end position="842"/>
    </location>
</feature>
<feature type="compositionally biased region" description="Polar residues" evidence="5">
    <location>
        <begin position="1304"/>
        <end position="1329"/>
    </location>
</feature>
<feature type="compositionally biased region" description="Basic and acidic residues" evidence="5">
    <location>
        <begin position="1335"/>
        <end position="1344"/>
    </location>
</feature>
<reference evidence="7 8" key="1">
    <citation type="submission" date="2019-02" db="EMBL/GenBank/DDBJ databases">
        <title>Deep-cultivation of Planctomycetes and their phenomic and genomic characterization uncovers novel biology.</title>
        <authorList>
            <person name="Wiegand S."/>
            <person name="Jogler M."/>
            <person name="Boedeker C."/>
            <person name="Pinto D."/>
            <person name="Vollmers J."/>
            <person name="Rivas-Marin E."/>
            <person name="Kohn T."/>
            <person name="Peeters S.H."/>
            <person name="Heuer A."/>
            <person name="Rast P."/>
            <person name="Oberbeckmann S."/>
            <person name="Bunk B."/>
            <person name="Jeske O."/>
            <person name="Meyerdierks A."/>
            <person name="Storesund J.E."/>
            <person name="Kallscheuer N."/>
            <person name="Luecker S."/>
            <person name="Lage O.M."/>
            <person name="Pohl T."/>
            <person name="Merkel B.J."/>
            <person name="Hornburger P."/>
            <person name="Mueller R.-W."/>
            <person name="Bruemmer F."/>
            <person name="Labrenz M."/>
            <person name="Spormann A.M."/>
            <person name="Op den Camp H."/>
            <person name="Overmann J."/>
            <person name="Amann R."/>
            <person name="Jetten M.S.M."/>
            <person name="Mascher T."/>
            <person name="Medema M.H."/>
            <person name="Devos D.P."/>
            <person name="Kaster A.-K."/>
            <person name="Ovreas L."/>
            <person name="Rohde M."/>
            <person name="Galperin M.Y."/>
            <person name="Jogler C."/>
        </authorList>
    </citation>
    <scope>NUCLEOTIDE SEQUENCE [LARGE SCALE GENOMIC DNA]</scope>
    <source>
        <strain evidence="7 8">Pla110</strain>
    </source>
</reference>
<feature type="compositionally biased region" description="Basic and acidic residues" evidence="5">
    <location>
        <begin position="1089"/>
        <end position="1115"/>
    </location>
</feature>
<dbReference type="InterPro" id="IPR051694">
    <property type="entry name" value="Immunoregulatory_rcpt-like"/>
</dbReference>
<feature type="compositionally biased region" description="Low complexity" evidence="5">
    <location>
        <begin position="629"/>
        <end position="647"/>
    </location>
</feature>
<dbReference type="RefSeq" id="WP_144996649.1">
    <property type="nucleotide sequence ID" value="NZ_CP036281.1"/>
</dbReference>
<sequence>MATTSQPESQQYVDFDEYVEFQLQKIRKQVRGHDLMLSTLTLFTFLIGYLFVFAIFDQWIIPGGFSYSLRLLLLCSFVGGVSGWLWFRIWRPYRQQINDLYAARVIEKAVPDLKSRVLNLIDLRHTDRKPAPGILKAMEKQAALKLSNADLEEVIDSRPVLHVSYALFAILLIFFLYMLFSPKNVFPSVWRALFPTADVAVATETRIESVDPGSTTVYEYSDLLVTAIISGKVPEELTLIYSTTDQTYVDEPVKLRRTEDALPTFQGRIVGQNGEGIRQEFVYSIQAGDVTSEEYTVGVIAPPQATLDSVTLKHPDYTQLADRTQPSGHIDSWEGTIARLTAHTNTKVATAEVVFSDSESFDATAERFALKVSDDGVKLDGSWKLSLRTDGTHPLYYRISCKTVEGQQNRNPMTFRYRVRPDEAPVVRLYDPSEDIESPANATVPLMFKAEDPDFKLSRVRIFVEKEGEEIYRETILDQPQKMIEGRYLLSLKNLALSPGDVVSYYIEAEDNKQPEHNKSTTGSLKITVVDRVPEREAEKQLDEQKKQQDQLREELQEQQEQEQQQEGQQQNEEGGEQQQDGDSQQGGEQQQGADGQQDQQQPDAEGAEPQQDNQPGNEEGQSSENSAENNPQQENSPPENQQPGEQPKGDSTDPQNGPNGAQNQQQKNEADPNSKQNQAEQDPNGKQNPDKNQPAPEQGDQQTRNNDPNDAPGKGEQNQSPSDSSPMGSDEKSEGAEDPLNPDSEEDQAESLKRLLDHFNEENQKQDKSSKQDKQSPQKEPSKQSETPQSKQEQQPEENEDGKTPKNDPQKERKEDSSEEQKANEKKPEPGSEQQQDQPASKTEPDKGVQKNQPAEQQTPAEDAQKQQQGEPGAKKQEQPGAKSDEQNQLESAANDENGPDEKQDPSNNSAAEQQNSPDNQQPGEQQPGDQKPNEQQPGEQKQGKEQQGDLQKEQRKKSDSPSSTEQSKNSEQSPDGSEQQNPQGQSEPKEQGQKPNDPNSPDQNEGGKPQSSDSKPSGDQQKEKPDSDPADQPSPDQPSPDQPSSDKPPSDEKPSGQQQPGQKPSDDQPQNGEADNKKNDATSPKSKSTDQNEIKSEDQNNSDREDSAEKQDQQGEQQKNQDGSQKGEQQQKEGQKPDQPQQGNQPAQGAGAQKPEGGDQPQQGKGESPSSDQSKQPPPEQNQPGNKESTSNSTKPPTTGGGSGSGSAANGSGEGETASDTVPSEVNAEDAKEAAELVLKKLDNQIKRGEVDQDLLEKLGWTESELQRFTENLKKQLSQPAAETPRERARQTQFEEMLKSLNLKNESRSSSGDQIRKYNQTGINIQRTPVPDQYRERFEEFNRSQSRSKTPKP</sequence>
<feature type="compositionally biased region" description="Basic and acidic residues" evidence="5">
    <location>
        <begin position="532"/>
        <end position="556"/>
    </location>
</feature>
<keyword evidence="8" id="KW-1185">Reference proteome</keyword>
<feature type="region of interest" description="Disordered" evidence="5">
    <location>
        <begin position="1302"/>
        <end position="1355"/>
    </location>
</feature>
<feature type="transmembrane region" description="Helical" evidence="6">
    <location>
        <begin position="67"/>
        <end position="87"/>
    </location>
</feature>
<feature type="compositionally biased region" description="Polar residues" evidence="5">
    <location>
        <begin position="611"/>
        <end position="628"/>
    </location>
</feature>
<feature type="compositionally biased region" description="Low complexity" evidence="5">
    <location>
        <begin position="1116"/>
        <end position="1130"/>
    </location>
</feature>
<feature type="compositionally biased region" description="Low complexity" evidence="5">
    <location>
        <begin position="1208"/>
        <end position="1221"/>
    </location>
</feature>
<evidence type="ECO:0008006" key="9">
    <source>
        <dbReference type="Google" id="ProtNLM"/>
    </source>
</evidence>